<evidence type="ECO:0000259" key="7">
    <source>
        <dbReference type="PROSITE" id="PS50977"/>
    </source>
</evidence>
<keyword evidence="1" id="KW-0678">Repressor</keyword>
<dbReference type="InterPro" id="IPR036271">
    <property type="entry name" value="Tet_transcr_reg_TetR-rel_C_sf"/>
</dbReference>
<dbReference type="PANTHER" id="PTHR30055">
    <property type="entry name" value="HTH-TYPE TRANSCRIPTIONAL REGULATOR RUTR"/>
    <property type="match status" value="1"/>
</dbReference>
<dbReference type="InterPro" id="IPR003012">
    <property type="entry name" value="Tet_transcr_reg_TetR"/>
</dbReference>
<dbReference type="InterPro" id="IPR009057">
    <property type="entry name" value="Homeodomain-like_sf"/>
</dbReference>
<dbReference type="PROSITE" id="PS50977">
    <property type="entry name" value="HTH_TETR_2"/>
    <property type="match status" value="1"/>
</dbReference>
<feature type="region of interest" description="Disordered" evidence="6">
    <location>
        <begin position="234"/>
        <end position="263"/>
    </location>
</feature>
<keyword evidence="4" id="KW-0804">Transcription</keyword>
<organism evidence="8 9">
    <name type="scientific">Nocardia veterana</name>
    <dbReference type="NCBI Taxonomy" id="132249"/>
    <lineage>
        <taxon>Bacteria</taxon>
        <taxon>Bacillati</taxon>
        <taxon>Actinomycetota</taxon>
        <taxon>Actinomycetes</taxon>
        <taxon>Mycobacteriales</taxon>
        <taxon>Nocardiaceae</taxon>
        <taxon>Nocardia</taxon>
    </lineage>
</organism>
<sequence>MTKPFSSVWTRQPRPPRKTGLTREQIVAAAVDLLDAEGLEALSMRKLGARLNAGATSLYWYVANKDELLELALDEVWGLIDTPDPDRVGWREVFTTFAYSMRATIRAHPWSASLLGRLPSVGPSAFALTDRLRRSCVRAGFTGADVYLATSVVMSFILGQVIPEITFRTSRGGEVDTESLLAAMETLAADYPQLRADYRETLPADPEVARALGFEFGLVCVLDGLAARLGEPSSAELGHHRRAREALPEDTPLPRNGTEHRTR</sequence>
<dbReference type="RefSeq" id="WP_083892925.1">
    <property type="nucleotide sequence ID" value="NZ_CAWPHS010000034.1"/>
</dbReference>
<evidence type="ECO:0000256" key="1">
    <source>
        <dbReference type="ARBA" id="ARBA00022491"/>
    </source>
</evidence>
<dbReference type="PROSITE" id="PS01081">
    <property type="entry name" value="HTH_TETR_1"/>
    <property type="match status" value="1"/>
</dbReference>
<dbReference type="Proteomes" id="UP000523447">
    <property type="component" value="Unassembled WGS sequence"/>
</dbReference>
<dbReference type="GO" id="GO:0003700">
    <property type="term" value="F:DNA-binding transcription factor activity"/>
    <property type="evidence" value="ECO:0007669"/>
    <property type="project" value="TreeGrafter"/>
</dbReference>
<feature type="compositionally biased region" description="Polar residues" evidence="6">
    <location>
        <begin position="1"/>
        <end position="10"/>
    </location>
</feature>
<evidence type="ECO:0000256" key="6">
    <source>
        <dbReference type="SAM" id="MobiDB-lite"/>
    </source>
</evidence>
<dbReference type="EMBL" id="JAAXPE010000004">
    <property type="protein sequence ID" value="NKY85197.1"/>
    <property type="molecule type" value="Genomic_DNA"/>
</dbReference>
<keyword evidence="2" id="KW-0805">Transcription regulation</keyword>
<evidence type="ECO:0000256" key="3">
    <source>
        <dbReference type="ARBA" id="ARBA00023125"/>
    </source>
</evidence>
<comment type="caution">
    <text evidence="8">The sequence shown here is derived from an EMBL/GenBank/DDBJ whole genome shotgun (WGS) entry which is preliminary data.</text>
</comment>
<keyword evidence="9" id="KW-1185">Reference proteome</keyword>
<dbReference type="PANTHER" id="PTHR30055:SF151">
    <property type="entry name" value="TRANSCRIPTIONAL REGULATORY PROTEIN"/>
    <property type="match status" value="1"/>
</dbReference>
<keyword evidence="3 5" id="KW-0238">DNA-binding</keyword>
<evidence type="ECO:0000256" key="4">
    <source>
        <dbReference type="ARBA" id="ARBA00023163"/>
    </source>
</evidence>
<dbReference type="InterPro" id="IPR023772">
    <property type="entry name" value="DNA-bd_HTH_TetR-type_CS"/>
</dbReference>
<dbReference type="PRINTS" id="PR00400">
    <property type="entry name" value="TETREPRESSOR"/>
</dbReference>
<gene>
    <name evidence="8" type="ORF">HGA07_06115</name>
</gene>
<dbReference type="GO" id="GO:0046677">
    <property type="term" value="P:response to antibiotic"/>
    <property type="evidence" value="ECO:0007669"/>
    <property type="project" value="InterPro"/>
</dbReference>
<evidence type="ECO:0000256" key="2">
    <source>
        <dbReference type="ARBA" id="ARBA00023015"/>
    </source>
</evidence>
<dbReference type="Pfam" id="PF00440">
    <property type="entry name" value="TetR_N"/>
    <property type="match status" value="1"/>
</dbReference>
<dbReference type="Pfam" id="PF02909">
    <property type="entry name" value="TetR_C_1"/>
    <property type="match status" value="1"/>
</dbReference>
<evidence type="ECO:0000313" key="8">
    <source>
        <dbReference type="EMBL" id="NKY85197.1"/>
    </source>
</evidence>
<dbReference type="SUPFAM" id="SSF46689">
    <property type="entry name" value="Homeodomain-like"/>
    <property type="match status" value="1"/>
</dbReference>
<reference evidence="8 9" key="1">
    <citation type="submission" date="2020-04" db="EMBL/GenBank/DDBJ databases">
        <title>MicrobeNet Type strains.</title>
        <authorList>
            <person name="Nicholson A.C."/>
        </authorList>
    </citation>
    <scope>NUCLEOTIDE SEQUENCE [LARGE SCALE GENOMIC DNA]</scope>
    <source>
        <strain evidence="8 9">DSM 44445</strain>
    </source>
</reference>
<proteinExistence type="predicted"/>
<feature type="domain" description="HTH tetR-type" evidence="7">
    <location>
        <begin position="20"/>
        <end position="80"/>
    </location>
</feature>
<dbReference type="AlphaFoldDB" id="A0A7X6LWI6"/>
<accession>A0A7X6LWI6</accession>
<name>A0A7X6LWI6_9NOCA</name>
<protein>
    <submittedName>
        <fullName evidence="8">TetR/AcrR family transcriptional regulator</fullName>
    </submittedName>
</protein>
<dbReference type="SUPFAM" id="SSF48498">
    <property type="entry name" value="Tetracyclin repressor-like, C-terminal domain"/>
    <property type="match status" value="1"/>
</dbReference>
<dbReference type="Gene3D" id="1.10.10.60">
    <property type="entry name" value="Homeodomain-like"/>
    <property type="match status" value="1"/>
</dbReference>
<dbReference type="GO" id="GO:0000976">
    <property type="term" value="F:transcription cis-regulatory region binding"/>
    <property type="evidence" value="ECO:0007669"/>
    <property type="project" value="TreeGrafter"/>
</dbReference>
<feature type="DNA-binding region" description="H-T-H motif" evidence="5">
    <location>
        <begin position="43"/>
        <end position="62"/>
    </location>
</feature>
<evidence type="ECO:0000313" key="9">
    <source>
        <dbReference type="Proteomes" id="UP000523447"/>
    </source>
</evidence>
<evidence type="ECO:0000256" key="5">
    <source>
        <dbReference type="PROSITE-ProRule" id="PRU00335"/>
    </source>
</evidence>
<dbReference type="InterPro" id="IPR001647">
    <property type="entry name" value="HTH_TetR"/>
</dbReference>
<dbReference type="GO" id="GO:0045892">
    <property type="term" value="P:negative regulation of DNA-templated transcription"/>
    <property type="evidence" value="ECO:0007669"/>
    <property type="project" value="InterPro"/>
</dbReference>
<dbReference type="InterPro" id="IPR004111">
    <property type="entry name" value="Repressor_TetR_C"/>
</dbReference>
<dbReference type="Gene3D" id="1.10.357.10">
    <property type="entry name" value="Tetracycline Repressor, domain 2"/>
    <property type="match status" value="1"/>
</dbReference>
<dbReference type="InterPro" id="IPR050109">
    <property type="entry name" value="HTH-type_TetR-like_transc_reg"/>
</dbReference>
<feature type="region of interest" description="Disordered" evidence="6">
    <location>
        <begin position="1"/>
        <end position="21"/>
    </location>
</feature>